<reference evidence="2" key="1">
    <citation type="submission" date="2019-08" db="EMBL/GenBank/DDBJ databases">
        <authorList>
            <person name="Kucharzyk K."/>
            <person name="Murdoch R.W."/>
            <person name="Higgins S."/>
            <person name="Loffler F."/>
        </authorList>
    </citation>
    <scope>NUCLEOTIDE SEQUENCE</scope>
</reference>
<dbReference type="GO" id="GO:0030649">
    <property type="term" value="P:aminoglycoside antibiotic catabolic process"/>
    <property type="evidence" value="ECO:0007669"/>
    <property type="project" value="TreeGrafter"/>
</dbReference>
<dbReference type="InterPro" id="IPR000182">
    <property type="entry name" value="GNAT_dom"/>
</dbReference>
<organism evidence="2">
    <name type="scientific">bioreactor metagenome</name>
    <dbReference type="NCBI Taxonomy" id="1076179"/>
    <lineage>
        <taxon>unclassified sequences</taxon>
        <taxon>metagenomes</taxon>
        <taxon>ecological metagenomes</taxon>
    </lineage>
</organism>
<dbReference type="PANTHER" id="PTHR37817:SF1">
    <property type="entry name" value="N-ACETYLTRANSFERASE EIS"/>
    <property type="match status" value="1"/>
</dbReference>
<protein>
    <recommendedName>
        <fullName evidence="1">N-acetyltransferase domain-containing protein</fullName>
    </recommendedName>
</protein>
<evidence type="ECO:0000259" key="1">
    <source>
        <dbReference type="PROSITE" id="PS51186"/>
    </source>
</evidence>
<dbReference type="GO" id="GO:0034069">
    <property type="term" value="F:aminoglycoside N-acetyltransferase activity"/>
    <property type="evidence" value="ECO:0007669"/>
    <property type="project" value="TreeGrafter"/>
</dbReference>
<dbReference type="PROSITE" id="PS51186">
    <property type="entry name" value="GNAT"/>
    <property type="match status" value="1"/>
</dbReference>
<dbReference type="EMBL" id="VSSQ01003767">
    <property type="protein sequence ID" value="MPM22251.1"/>
    <property type="molecule type" value="Genomic_DNA"/>
</dbReference>
<dbReference type="InterPro" id="IPR036527">
    <property type="entry name" value="SCP2_sterol-bd_dom_sf"/>
</dbReference>
<dbReference type="Pfam" id="PF13530">
    <property type="entry name" value="SCP2_2"/>
    <property type="match status" value="1"/>
</dbReference>
<dbReference type="Pfam" id="PF13527">
    <property type="entry name" value="Acetyltransf_9"/>
    <property type="match status" value="1"/>
</dbReference>
<feature type="domain" description="N-acetyltransferase" evidence="1">
    <location>
        <begin position="1"/>
        <end position="143"/>
    </location>
</feature>
<dbReference type="SUPFAM" id="SSF55718">
    <property type="entry name" value="SCP-like"/>
    <property type="match status" value="1"/>
</dbReference>
<dbReference type="Gene3D" id="3.30.1050.10">
    <property type="entry name" value="SCP2 sterol-binding domain"/>
    <property type="match status" value="1"/>
</dbReference>
<dbReference type="InterPro" id="IPR016181">
    <property type="entry name" value="Acyl_CoA_acyltransferase"/>
</dbReference>
<dbReference type="PANTHER" id="PTHR37817">
    <property type="entry name" value="N-ACETYLTRANSFERASE EIS"/>
    <property type="match status" value="1"/>
</dbReference>
<dbReference type="InterPro" id="IPR025559">
    <property type="entry name" value="Eis_dom"/>
</dbReference>
<dbReference type="Gene3D" id="3.40.630.30">
    <property type="match status" value="1"/>
</dbReference>
<comment type="caution">
    <text evidence="2">The sequence shown here is derived from an EMBL/GenBank/DDBJ whole genome shotgun (WGS) entry which is preliminary data.</text>
</comment>
<proteinExistence type="predicted"/>
<gene>
    <name evidence="2" type="ORF">SDC9_68702</name>
</gene>
<dbReference type="SUPFAM" id="SSF55729">
    <property type="entry name" value="Acyl-CoA N-acyltransferases (Nat)"/>
    <property type="match status" value="1"/>
</dbReference>
<dbReference type="AlphaFoldDB" id="A0A644Y2U8"/>
<name>A0A644Y2U8_9ZZZZ</name>
<dbReference type="CDD" id="cd04301">
    <property type="entry name" value="NAT_SF"/>
    <property type="match status" value="1"/>
</dbReference>
<dbReference type="InterPro" id="IPR051554">
    <property type="entry name" value="Acetyltransferase_Eis"/>
</dbReference>
<evidence type="ECO:0000313" key="2">
    <source>
        <dbReference type="EMBL" id="MPM22251.1"/>
    </source>
</evidence>
<sequence length="289" mass="33395">MIHYADNTTRQQVYDMWKTVFGDSDEYMEIYFREKYRNENTLIYFESGKAVSSLQMLPFDFSFHGSEIPVAYFSGLCTLPEARKKGFMGALIKKSFGEMDEKGIPLAILVPQDKTVMKFYRQFGFTQTFDAGAPLPDLQKIMVESENLHNAYEIFDSFFRQRDMTVQKTPDDFRAIVEEAALFDFPVKKGLMAMSRITDAEKLLIIFAKKYPQIKVSVKVSDPIIRKNNAVFVIKNGSVSKSSKKETTHFFVEIDALTQLLLGYRTSEFSNDYRLVFPEKQPLIGFMME</sequence>
<accession>A0A644Y2U8</accession>